<dbReference type="InterPro" id="IPR029058">
    <property type="entry name" value="AB_hydrolase_fold"/>
</dbReference>
<comment type="similarity">
    <text evidence="4">Belongs to the Fes family.</text>
</comment>
<dbReference type="PANTHER" id="PTHR48098:SF3">
    <property type="entry name" value="IRON(III) ENTEROBACTIN ESTERASE"/>
    <property type="match status" value="1"/>
</dbReference>
<evidence type="ECO:0000313" key="8">
    <source>
        <dbReference type="Proteomes" id="UP001216674"/>
    </source>
</evidence>
<evidence type="ECO:0000259" key="6">
    <source>
        <dbReference type="Pfam" id="PF11806"/>
    </source>
</evidence>
<dbReference type="SUPFAM" id="SSF81296">
    <property type="entry name" value="E set domains"/>
    <property type="match status" value="1"/>
</dbReference>
<dbReference type="RefSeq" id="WP_276268512.1">
    <property type="nucleotide sequence ID" value="NZ_JARJLM010000608.1"/>
</dbReference>
<dbReference type="Pfam" id="PF11806">
    <property type="entry name" value="Enterochelin_N"/>
    <property type="match status" value="1"/>
</dbReference>
<gene>
    <name evidence="7" type="ORF">P3W85_37510</name>
</gene>
<evidence type="ECO:0000256" key="2">
    <source>
        <dbReference type="ARBA" id="ARBA00022490"/>
    </source>
</evidence>
<feature type="domain" description="Enterochelin esterase N-terminal" evidence="6">
    <location>
        <begin position="250"/>
        <end position="355"/>
    </location>
</feature>
<evidence type="ECO:0000256" key="3">
    <source>
        <dbReference type="ARBA" id="ARBA00022801"/>
    </source>
</evidence>
<dbReference type="PROSITE" id="PS51257">
    <property type="entry name" value="PROKAR_LIPOPROTEIN"/>
    <property type="match status" value="1"/>
</dbReference>
<comment type="subcellular location">
    <subcellularLocation>
        <location evidence="1">Cytoplasm</location>
    </subcellularLocation>
</comment>
<dbReference type="InterPro" id="IPR014756">
    <property type="entry name" value="Ig_E-set"/>
</dbReference>
<organism evidence="7 8">
    <name type="scientific">Cupriavidus basilensis</name>
    <dbReference type="NCBI Taxonomy" id="68895"/>
    <lineage>
        <taxon>Bacteria</taxon>
        <taxon>Pseudomonadati</taxon>
        <taxon>Pseudomonadota</taxon>
        <taxon>Betaproteobacteria</taxon>
        <taxon>Burkholderiales</taxon>
        <taxon>Burkholderiaceae</taxon>
        <taxon>Cupriavidus</taxon>
    </lineage>
</organism>
<feature type="compositionally biased region" description="Low complexity" evidence="5">
    <location>
        <begin position="39"/>
        <end position="56"/>
    </location>
</feature>
<dbReference type="Gene3D" id="3.40.50.1820">
    <property type="entry name" value="alpha/beta hydrolase"/>
    <property type="match status" value="1"/>
</dbReference>
<keyword evidence="3" id="KW-0378">Hydrolase</keyword>
<dbReference type="PANTHER" id="PTHR48098">
    <property type="entry name" value="ENTEROCHELIN ESTERASE-RELATED"/>
    <property type="match status" value="1"/>
</dbReference>
<proteinExistence type="inferred from homology"/>
<accession>A0ABT6B130</accession>
<sequence>MRKSEMRHRDGSRRPPRALVLAAMLLGMACGGARGQGETPAPQTQIAPAGQQGAAGVRLGEGGSAGGLWRPGMPAAYRLALAKGDLVQGSFEGVPAALDLLDAQGGRLRRLAGAGMPTRDFMFVAPRDGDYTLRVGPPEDGSDGLLGRNATNGQEAIPHTKPAAQAGTPYRITVDAIVPLAAQHAPAAAVESPRLRALAKTLASGGGSAAFWREMSQRGTPLVEPLSEPLAGSGKEGAVSDGGAGKAVLVTFLWRGAGHGVRLFGSPAGDHDELARLGDSDVWFRSYRLPASTRLSYQLAPDVPKFDAPAAQLRRAILATAQRDPLNARVFPAAGADAFQAKSVLELPQAPPQPWVEARPGVPAGTLSLHRFESRLLGNGRDVYLYRPAGYRPGGAGQALLLVFDAHAYVSLVPTPVILDNLIAQGRIPPTAAIIVGNPSAAARSAELPPNPTFARFLAEELMPWARGQGLSAPAASTVVAGSSFGGLASAYAALRHPELFGNVLSQSGSFWWAPGPGSPLGASAPAREPEWLTREYVAAPRMPLRFYLEAGLFEGARGPGGILSTSRHLRDVLQAKGYPVRYAETASGHDYLHWRGSLACGLLALLGSDKTARGGGEGACAASGR</sequence>
<dbReference type="Gene3D" id="2.60.40.10">
    <property type="entry name" value="Immunoglobulins"/>
    <property type="match status" value="1"/>
</dbReference>
<evidence type="ECO:0000256" key="4">
    <source>
        <dbReference type="ARBA" id="ARBA00024201"/>
    </source>
</evidence>
<dbReference type="Proteomes" id="UP001216674">
    <property type="component" value="Unassembled WGS sequence"/>
</dbReference>
<dbReference type="InterPro" id="IPR000801">
    <property type="entry name" value="Esterase-like"/>
</dbReference>
<dbReference type="InterPro" id="IPR050583">
    <property type="entry name" value="Mycobacterial_A85_antigen"/>
</dbReference>
<dbReference type="EMBL" id="JARJLM010000608">
    <property type="protein sequence ID" value="MDF3838592.1"/>
    <property type="molecule type" value="Genomic_DNA"/>
</dbReference>
<evidence type="ECO:0000256" key="5">
    <source>
        <dbReference type="SAM" id="MobiDB-lite"/>
    </source>
</evidence>
<evidence type="ECO:0000256" key="1">
    <source>
        <dbReference type="ARBA" id="ARBA00004496"/>
    </source>
</evidence>
<name>A0ABT6B130_9BURK</name>
<dbReference type="SUPFAM" id="SSF53474">
    <property type="entry name" value="alpha/beta-Hydrolases"/>
    <property type="match status" value="1"/>
</dbReference>
<reference evidence="7 8" key="1">
    <citation type="submission" date="2023-03" db="EMBL/GenBank/DDBJ databases">
        <title>Draft assemblies of triclosan tolerant bacteria isolated from returned activated sludge.</title>
        <authorList>
            <person name="Van Hamelsveld S."/>
        </authorList>
    </citation>
    <scope>NUCLEOTIDE SEQUENCE [LARGE SCALE GENOMIC DNA]</scope>
    <source>
        <strain evidence="7 8">GW210010_S58</strain>
    </source>
</reference>
<protein>
    <submittedName>
        <fullName evidence="7">DUF3327 domain-containing protein</fullName>
    </submittedName>
</protein>
<dbReference type="InterPro" id="IPR021764">
    <property type="entry name" value="Enterochelin_esterase_N"/>
</dbReference>
<keyword evidence="8" id="KW-1185">Reference proteome</keyword>
<feature type="region of interest" description="Disordered" evidence="5">
    <location>
        <begin position="33"/>
        <end position="58"/>
    </location>
</feature>
<comment type="caution">
    <text evidence="7">The sequence shown here is derived from an EMBL/GenBank/DDBJ whole genome shotgun (WGS) entry which is preliminary data.</text>
</comment>
<evidence type="ECO:0000313" key="7">
    <source>
        <dbReference type="EMBL" id="MDF3838592.1"/>
    </source>
</evidence>
<dbReference type="Pfam" id="PF00756">
    <property type="entry name" value="Esterase"/>
    <property type="match status" value="1"/>
</dbReference>
<dbReference type="InterPro" id="IPR013783">
    <property type="entry name" value="Ig-like_fold"/>
</dbReference>
<keyword evidence="2" id="KW-0963">Cytoplasm</keyword>